<reference evidence="1 2" key="1">
    <citation type="submission" date="2015-08" db="EMBL/GenBank/DDBJ databases">
        <title>Next Generation Sequencing and Analysis of the Genome of Puccinia sorghi L Schw, the Causal Agent of Maize Common Rust.</title>
        <authorList>
            <person name="Rochi L."/>
            <person name="Burguener G."/>
            <person name="Darino M."/>
            <person name="Turjanski A."/>
            <person name="Kreff E."/>
            <person name="Dieguez M.J."/>
            <person name="Sacco F."/>
        </authorList>
    </citation>
    <scope>NUCLEOTIDE SEQUENCE [LARGE SCALE GENOMIC DNA]</scope>
    <source>
        <strain evidence="1 2">RO10H11247</strain>
    </source>
</reference>
<evidence type="ECO:0000313" key="2">
    <source>
        <dbReference type="Proteomes" id="UP000037035"/>
    </source>
</evidence>
<name>A0A0L6VD20_9BASI</name>
<organism evidence="1 2">
    <name type="scientific">Puccinia sorghi</name>
    <dbReference type="NCBI Taxonomy" id="27349"/>
    <lineage>
        <taxon>Eukaryota</taxon>
        <taxon>Fungi</taxon>
        <taxon>Dikarya</taxon>
        <taxon>Basidiomycota</taxon>
        <taxon>Pucciniomycotina</taxon>
        <taxon>Pucciniomycetes</taxon>
        <taxon>Pucciniales</taxon>
        <taxon>Pucciniaceae</taxon>
        <taxon>Puccinia</taxon>
    </lineage>
</organism>
<keyword evidence="2" id="KW-1185">Reference proteome</keyword>
<dbReference type="AlphaFoldDB" id="A0A0L6VD20"/>
<dbReference type="Proteomes" id="UP000037035">
    <property type="component" value="Unassembled WGS sequence"/>
</dbReference>
<accession>A0A0L6VD20</accession>
<protein>
    <submittedName>
        <fullName evidence="1">Uncharacterized protein</fullName>
    </submittedName>
</protein>
<evidence type="ECO:0000313" key="1">
    <source>
        <dbReference type="EMBL" id="KNZ58005.1"/>
    </source>
</evidence>
<proteinExistence type="predicted"/>
<dbReference type="VEuPathDB" id="FungiDB:VP01_2018g3"/>
<gene>
    <name evidence="1" type="ORF">VP01_2018g3</name>
</gene>
<comment type="caution">
    <text evidence="1">The sequence shown here is derived from an EMBL/GenBank/DDBJ whole genome shotgun (WGS) entry which is preliminary data.</text>
</comment>
<sequence>MVFVSHAPATKVAVVHMSLQGHSLPPICNTLGYSVSHQSLYQWGHLFEQGLSVHNPNIGGQSLPFLEGNTGKFIGQQESTTSSIGNTQQPSQSAICLLVKYFLVERMRHVPEELIVFTGNKVPGSFCCYSNHSPKLIQPSFDAQSLCSMHSECAKKSTYAKIKFFFAVGHLPLLDHPENFPTLHGGIFPAIGFHGFLAHFLEHDIVKSRDCVMLIYLPLYFLTPTHAVSLVCVGLGLESLIEFY</sequence>
<dbReference type="EMBL" id="LAVV01006858">
    <property type="protein sequence ID" value="KNZ58005.1"/>
    <property type="molecule type" value="Genomic_DNA"/>
</dbReference>